<evidence type="ECO:0008006" key="3">
    <source>
        <dbReference type="Google" id="ProtNLM"/>
    </source>
</evidence>
<evidence type="ECO:0000313" key="2">
    <source>
        <dbReference type="Proteomes" id="UP000198615"/>
    </source>
</evidence>
<dbReference type="RefSeq" id="WP_093149325.1">
    <property type="nucleotide sequence ID" value="NZ_FNBW01000004.1"/>
</dbReference>
<protein>
    <recommendedName>
        <fullName evidence="3">Universal stress protein family protein</fullName>
    </recommendedName>
</protein>
<name>A0A8G2BGX5_9PROT</name>
<dbReference type="SUPFAM" id="SSF52402">
    <property type="entry name" value="Adenine nucleotide alpha hydrolases-like"/>
    <property type="match status" value="2"/>
</dbReference>
<accession>A0A8G2BGX5</accession>
<dbReference type="Gene3D" id="3.40.50.12370">
    <property type="match status" value="1"/>
</dbReference>
<dbReference type="AlphaFoldDB" id="A0A8G2BGX5"/>
<sequence length="280" mass="30379">MIRKILLVASEDPKTSSHVRVALDIARRNGASITGFVAVDKDQLSNIGPAPLGGFHYRYEMIKNRVARGLSTAKEAVAGLRKICEANDVPFLAEETTGDRDQSLAQAWRFQDLTVLSDHVWEPGSNEPADAEILLHFVAMGLRPLLVVPQGFEGTPAKAMVGLSGSLDSAKSFKHFVQMRPFGDIPLHIVTVGDPKSGEAPADLLRGAADYARLHGYEVTTAALPKADKRVRALLDHGHSVGAELFIVGSSYHQFLTMTRFGSHALGMLTLSKYPVFVSH</sequence>
<reference evidence="1 2" key="1">
    <citation type="submission" date="2016-10" db="EMBL/GenBank/DDBJ databases">
        <authorList>
            <person name="Varghese N."/>
            <person name="Submissions S."/>
        </authorList>
    </citation>
    <scope>NUCLEOTIDE SEQUENCE [LARGE SCALE GENOMIC DNA]</scope>
    <source>
        <strain evidence="1 2">DSM 18839</strain>
    </source>
</reference>
<gene>
    <name evidence="1" type="ORF">SAMN05660686_01495</name>
</gene>
<keyword evidence="2" id="KW-1185">Reference proteome</keyword>
<comment type="caution">
    <text evidence="1">The sequence shown here is derived from an EMBL/GenBank/DDBJ whole genome shotgun (WGS) entry which is preliminary data.</text>
</comment>
<evidence type="ECO:0000313" key="1">
    <source>
        <dbReference type="EMBL" id="SDF51313.1"/>
    </source>
</evidence>
<proteinExistence type="predicted"/>
<dbReference type="OrthoDB" id="4427992at2"/>
<dbReference type="Proteomes" id="UP000198615">
    <property type="component" value="Unassembled WGS sequence"/>
</dbReference>
<organism evidence="1 2">
    <name type="scientific">Thalassobaculum litoreum DSM 18839</name>
    <dbReference type="NCBI Taxonomy" id="1123362"/>
    <lineage>
        <taxon>Bacteria</taxon>
        <taxon>Pseudomonadati</taxon>
        <taxon>Pseudomonadota</taxon>
        <taxon>Alphaproteobacteria</taxon>
        <taxon>Rhodospirillales</taxon>
        <taxon>Thalassobaculaceae</taxon>
        <taxon>Thalassobaculum</taxon>
    </lineage>
</organism>
<dbReference type="EMBL" id="FNBW01000004">
    <property type="protein sequence ID" value="SDF51313.1"/>
    <property type="molecule type" value="Genomic_DNA"/>
</dbReference>